<dbReference type="PANTHER" id="PTHR31407">
    <property type="match status" value="1"/>
</dbReference>
<dbReference type="RefSeq" id="WP_054465146.1">
    <property type="nucleotide sequence ID" value="NZ_CP159837.1"/>
</dbReference>
<dbReference type="PANTHER" id="PTHR31407:SF16">
    <property type="entry name" value="PSBP DOMAIN-CONTAINING PROTEIN 7, CHLOROPLASTIC"/>
    <property type="match status" value="1"/>
</dbReference>
<dbReference type="GO" id="GO:0005509">
    <property type="term" value="F:calcium ion binding"/>
    <property type="evidence" value="ECO:0007669"/>
    <property type="project" value="InterPro"/>
</dbReference>
<dbReference type="PROSITE" id="PS51257">
    <property type="entry name" value="PROKAR_LIPOPROTEIN"/>
    <property type="match status" value="1"/>
</dbReference>
<dbReference type="GO" id="GO:0019898">
    <property type="term" value="C:extrinsic component of membrane"/>
    <property type="evidence" value="ECO:0007669"/>
    <property type="project" value="InterPro"/>
</dbReference>
<evidence type="ECO:0000256" key="1">
    <source>
        <dbReference type="SAM" id="SignalP"/>
    </source>
</evidence>
<feature type="chain" id="PRO_5043403583" evidence="1">
    <location>
        <begin position="22"/>
        <end position="180"/>
    </location>
</feature>
<gene>
    <name evidence="3" type="primary">psbP</name>
    <name evidence="3" type="ORF">ABWT76_000275</name>
</gene>
<dbReference type="GO" id="GO:0009654">
    <property type="term" value="C:photosystem II oxygen evolving complex"/>
    <property type="evidence" value="ECO:0007669"/>
    <property type="project" value="InterPro"/>
</dbReference>
<keyword evidence="1" id="KW-0732">Signal</keyword>
<evidence type="ECO:0000259" key="2">
    <source>
        <dbReference type="Pfam" id="PF01789"/>
    </source>
</evidence>
<name>A0AAU8JE64_9CYAN</name>
<dbReference type="NCBIfam" id="NF040946">
    <property type="entry name" value="PSII_PsbP"/>
    <property type="match status" value="1"/>
</dbReference>
<sequence>MLKRIAAIILVVLTISLTGCVSSPTTGLKPYVNSYKGYEFLYPNGWVEVPVKNGPDVVFKDLIESSENVSVVISQIPENEKLQDIGDPSTVGYKILQKAIAPEGSGRQAELINATAIEKKDKTYYILEYAVKLANQDRHDIASVAISRGKLFSFNVSTTANRWQKTAETLKQVVASFSVY</sequence>
<dbReference type="InterPro" id="IPR002683">
    <property type="entry name" value="PsbP_C"/>
</dbReference>
<accession>A0AAU8JE64</accession>
<dbReference type="GO" id="GO:0015979">
    <property type="term" value="P:photosynthesis"/>
    <property type="evidence" value="ECO:0007669"/>
    <property type="project" value="InterPro"/>
</dbReference>
<feature type="signal peptide" evidence="1">
    <location>
        <begin position="1"/>
        <end position="21"/>
    </location>
</feature>
<dbReference type="SUPFAM" id="SSF55724">
    <property type="entry name" value="Mog1p/PsbP-like"/>
    <property type="match status" value="1"/>
</dbReference>
<dbReference type="InterPro" id="IPR016123">
    <property type="entry name" value="Mog1/PsbP_a/b/a-sand"/>
</dbReference>
<protein>
    <submittedName>
        <fullName evidence="3">Photosystem II reaction center PsbP</fullName>
    </submittedName>
</protein>
<organism evidence="3">
    <name type="scientific">Planktothricoides raciborskii GIHE-MW2</name>
    <dbReference type="NCBI Taxonomy" id="2792601"/>
    <lineage>
        <taxon>Bacteria</taxon>
        <taxon>Bacillati</taxon>
        <taxon>Cyanobacteriota</taxon>
        <taxon>Cyanophyceae</taxon>
        <taxon>Oscillatoriophycideae</taxon>
        <taxon>Oscillatoriales</taxon>
        <taxon>Oscillatoriaceae</taxon>
        <taxon>Planktothricoides</taxon>
    </lineage>
</organism>
<reference evidence="3" key="1">
    <citation type="submission" date="2024-07" db="EMBL/GenBank/DDBJ databases">
        <authorList>
            <person name="Kim Y.J."/>
            <person name="Jeong J.Y."/>
        </authorList>
    </citation>
    <scope>NUCLEOTIDE SEQUENCE</scope>
    <source>
        <strain evidence="3">GIHE-MW2</strain>
    </source>
</reference>
<dbReference type="Pfam" id="PF01789">
    <property type="entry name" value="PsbP"/>
    <property type="match status" value="1"/>
</dbReference>
<feature type="domain" description="PsbP C-terminal" evidence="2">
    <location>
        <begin position="27"/>
        <end position="179"/>
    </location>
</feature>
<evidence type="ECO:0000313" key="3">
    <source>
        <dbReference type="EMBL" id="XCM37510.1"/>
    </source>
</evidence>
<proteinExistence type="predicted"/>
<dbReference type="AlphaFoldDB" id="A0AAU8JE64"/>
<dbReference type="Gene3D" id="3.40.1000.10">
    <property type="entry name" value="Mog1/PsbP, alpha/beta/alpha sandwich"/>
    <property type="match status" value="1"/>
</dbReference>
<dbReference type="EMBL" id="CP159837">
    <property type="protein sequence ID" value="XCM37510.1"/>
    <property type="molecule type" value="Genomic_DNA"/>
</dbReference>